<dbReference type="Proteomes" id="UP001205311">
    <property type="component" value="Unassembled WGS sequence"/>
</dbReference>
<keyword evidence="3" id="KW-1133">Transmembrane helix</keyword>
<evidence type="ECO:0000256" key="3">
    <source>
        <dbReference type="SAM" id="Phobius"/>
    </source>
</evidence>
<reference evidence="4 5" key="1">
    <citation type="submission" date="2022-06" db="EMBL/GenBank/DDBJ databases">
        <title>Genomic Encyclopedia of Archaeal and Bacterial Type Strains, Phase II (KMG-II): from individual species to whole genera.</title>
        <authorList>
            <person name="Goeker M."/>
        </authorList>
    </citation>
    <scope>NUCLEOTIDE SEQUENCE [LARGE SCALE GENOMIC DNA]</scope>
    <source>
        <strain evidence="4 5">DSM 40477</strain>
    </source>
</reference>
<comment type="caution">
    <text evidence="4">The sequence shown here is derived from an EMBL/GenBank/DDBJ whole genome shotgun (WGS) entry which is preliminary data.</text>
</comment>
<dbReference type="CDD" id="cd05829">
    <property type="entry name" value="Sortase_F"/>
    <property type="match status" value="1"/>
</dbReference>
<feature type="region of interest" description="Disordered" evidence="2">
    <location>
        <begin position="64"/>
        <end position="91"/>
    </location>
</feature>
<keyword evidence="3" id="KW-0472">Membrane</keyword>
<feature type="region of interest" description="Disordered" evidence="2">
    <location>
        <begin position="1"/>
        <end position="32"/>
    </location>
</feature>
<dbReference type="InterPro" id="IPR042001">
    <property type="entry name" value="Sortase_F"/>
</dbReference>
<keyword evidence="3" id="KW-0812">Transmembrane</keyword>
<evidence type="ECO:0000313" key="4">
    <source>
        <dbReference type="EMBL" id="MCP2260879.1"/>
    </source>
</evidence>
<evidence type="ECO:0000313" key="5">
    <source>
        <dbReference type="Proteomes" id="UP001205311"/>
    </source>
</evidence>
<protein>
    <submittedName>
        <fullName evidence="4">LPXTG-site transpeptidase (Sortase) family protein</fullName>
    </submittedName>
</protein>
<evidence type="ECO:0000256" key="1">
    <source>
        <dbReference type="ARBA" id="ARBA00022801"/>
    </source>
</evidence>
<feature type="transmembrane region" description="Helical" evidence="3">
    <location>
        <begin position="37"/>
        <end position="59"/>
    </location>
</feature>
<sequence length="237" mass="24776">MNTTNDNTGDDALSAGPPPSGPSGPTEPNRPNRRRKAWIFLALAAAVLVAAGVTTFVLVDRSTSPSAASESANPSAPSAEAEATTTTTVRGQQPGTVRLAQGGTARLVRREVTADGTLPIPEGLDEATWWGAGLGAPAGASVLAGHVNWKGAKGPFDELWRAEKGQRVEVVDTSGRRWTYQVSEIVTVHKDDLPARAEALFGQDGRHRLVLVTCGGDYVGGTDGYRDNRIVVAEPAA</sequence>
<organism evidence="4 5">
    <name type="scientific">Streptoalloteichus tenebrarius (strain ATCC 17920 / DSM 40477 / JCM 4838 / CBS 697.72 / NBRC 16177 / NCIMB 11028 / NRRL B-12390 / A12253. 1 / ISP 5477)</name>
    <name type="common">Streptomyces tenebrarius</name>
    <dbReference type="NCBI Taxonomy" id="1933"/>
    <lineage>
        <taxon>Bacteria</taxon>
        <taxon>Bacillati</taxon>
        <taxon>Actinomycetota</taxon>
        <taxon>Actinomycetes</taxon>
        <taxon>Pseudonocardiales</taxon>
        <taxon>Pseudonocardiaceae</taxon>
        <taxon>Streptoalloteichus</taxon>
    </lineage>
</organism>
<dbReference type="SUPFAM" id="SSF63817">
    <property type="entry name" value="Sortase"/>
    <property type="match status" value="1"/>
</dbReference>
<dbReference type="EMBL" id="JAMTCP010000032">
    <property type="protein sequence ID" value="MCP2260879.1"/>
    <property type="molecule type" value="Genomic_DNA"/>
</dbReference>
<feature type="compositionally biased region" description="Low complexity" evidence="2">
    <location>
        <begin position="64"/>
        <end position="88"/>
    </location>
</feature>
<dbReference type="Gene3D" id="2.40.260.10">
    <property type="entry name" value="Sortase"/>
    <property type="match status" value="1"/>
</dbReference>
<dbReference type="InterPro" id="IPR023365">
    <property type="entry name" value="Sortase_dom-sf"/>
</dbReference>
<evidence type="ECO:0000256" key="2">
    <source>
        <dbReference type="SAM" id="MobiDB-lite"/>
    </source>
</evidence>
<keyword evidence="1" id="KW-0378">Hydrolase</keyword>
<dbReference type="InterPro" id="IPR005754">
    <property type="entry name" value="Sortase"/>
</dbReference>
<keyword evidence="5" id="KW-1185">Reference proteome</keyword>
<proteinExistence type="predicted"/>
<dbReference type="Pfam" id="PF04203">
    <property type="entry name" value="Sortase"/>
    <property type="match status" value="1"/>
</dbReference>
<accession>A0ABT1HZB9</accession>
<gene>
    <name evidence="4" type="ORF">LX15_004599</name>
</gene>
<name>A0ABT1HZB9_STRSD</name>